<evidence type="ECO:0000259" key="9">
    <source>
        <dbReference type="Pfam" id="PF04494"/>
    </source>
</evidence>
<feature type="repeat" description="WD" evidence="7">
    <location>
        <begin position="645"/>
        <end position="686"/>
    </location>
</feature>
<evidence type="ECO:0000256" key="7">
    <source>
        <dbReference type="PROSITE-ProRule" id="PRU00221"/>
    </source>
</evidence>
<evidence type="ECO:0000256" key="4">
    <source>
        <dbReference type="ARBA" id="ARBA00023015"/>
    </source>
</evidence>
<dbReference type="PROSITE" id="PS00678">
    <property type="entry name" value="WD_REPEATS_1"/>
    <property type="match status" value="2"/>
</dbReference>
<dbReference type="GO" id="GO:0016251">
    <property type="term" value="F:RNA polymerase II general transcription initiation factor activity"/>
    <property type="evidence" value="ECO:0007669"/>
    <property type="project" value="TreeGrafter"/>
</dbReference>
<dbReference type="InterPro" id="IPR015943">
    <property type="entry name" value="WD40/YVTN_repeat-like_dom_sf"/>
</dbReference>
<feature type="repeat" description="WD" evidence="7">
    <location>
        <begin position="443"/>
        <end position="477"/>
    </location>
</feature>
<keyword evidence="6" id="KW-0539">Nucleus</keyword>
<dbReference type="Pfam" id="PF00400">
    <property type="entry name" value="WD40"/>
    <property type="match status" value="6"/>
</dbReference>
<evidence type="ECO:0000256" key="6">
    <source>
        <dbReference type="ARBA" id="ARBA00023242"/>
    </source>
</evidence>
<dbReference type="PROSITE" id="PS50082">
    <property type="entry name" value="WD_REPEATS_2"/>
    <property type="match status" value="6"/>
</dbReference>
<gene>
    <name evidence="10" type="ORF">SISNIDRAFT_477887</name>
</gene>
<feature type="domain" description="TFIID subunit TAF5 NTD2" evidence="9">
    <location>
        <begin position="130"/>
        <end position="243"/>
    </location>
</feature>
<dbReference type="PANTHER" id="PTHR19879:SF1">
    <property type="entry name" value="CANNONBALL-RELATED"/>
    <property type="match status" value="1"/>
</dbReference>
<feature type="repeat" description="WD" evidence="7">
    <location>
        <begin position="513"/>
        <end position="560"/>
    </location>
</feature>
<dbReference type="EMBL" id="KV419400">
    <property type="protein sequence ID" value="KZS96101.1"/>
    <property type="molecule type" value="Genomic_DNA"/>
</dbReference>
<evidence type="ECO:0000256" key="2">
    <source>
        <dbReference type="ARBA" id="ARBA00022574"/>
    </source>
</evidence>
<dbReference type="AlphaFoldDB" id="A0A164XLQ8"/>
<dbReference type="GO" id="GO:0005669">
    <property type="term" value="C:transcription factor TFIID complex"/>
    <property type="evidence" value="ECO:0007669"/>
    <property type="project" value="TreeGrafter"/>
</dbReference>
<keyword evidence="4" id="KW-0805">Transcription regulation</keyword>
<dbReference type="Gene3D" id="1.25.40.500">
    <property type="entry name" value="TFIID subunit TAF5, NTD2 domain"/>
    <property type="match status" value="1"/>
</dbReference>
<dbReference type="SMART" id="SM00320">
    <property type="entry name" value="WD40"/>
    <property type="match status" value="6"/>
</dbReference>
<dbReference type="CDD" id="cd00200">
    <property type="entry name" value="WD40"/>
    <property type="match status" value="1"/>
</dbReference>
<comment type="subcellular location">
    <subcellularLocation>
        <location evidence="1">Nucleus</location>
    </subcellularLocation>
</comment>
<dbReference type="InterPro" id="IPR020472">
    <property type="entry name" value="WD40_PAC1"/>
</dbReference>
<evidence type="ECO:0000256" key="3">
    <source>
        <dbReference type="ARBA" id="ARBA00022737"/>
    </source>
</evidence>
<dbReference type="InterPro" id="IPR007582">
    <property type="entry name" value="TFIID_NTD2"/>
</dbReference>
<dbReference type="SUPFAM" id="SSF160897">
    <property type="entry name" value="Taf5 N-terminal domain-like"/>
    <property type="match status" value="1"/>
</dbReference>
<accession>A0A164XLQ8</accession>
<keyword evidence="3" id="KW-0677">Repeat</keyword>
<feature type="region of interest" description="Disordered" evidence="8">
    <location>
        <begin position="1"/>
        <end position="75"/>
    </location>
</feature>
<dbReference type="Pfam" id="PF04494">
    <property type="entry name" value="TFIID_NTD2"/>
    <property type="match status" value="1"/>
</dbReference>
<evidence type="ECO:0000313" key="11">
    <source>
        <dbReference type="Proteomes" id="UP000076722"/>
    </source>
</evidence>
<keyword evidence="11" id="KW-1185">Reference proteome</keyword>
<dbReference type="InterPro" id="IPR036322">
    <property type="entry name" value="WD40_repeat_dom_sf"/>
</dbReference>
<feature type="region of interest" description="Disordered" evidence="8">
    <location>
        <begin position="300"/>
        <end position="324"/>
    </location>
</feature>
<dbReference type="STRING" id="1314777.A0A164XLQ8"/>
<dbReference type="PRINTS" id="PR00320">
    <property type="entry name" value="GPROTEINBRPT"/>
</dbReference>
<sequence>MSASPEGTEHSDITPPPEEPAPVPQSTSRSDSDAAANDIISNRGFNQDPNSPDKSDTELRRTTRSTTRAQANHVQSQDVIKAAAPFATKNTAADTSTVQALQAIPSTAQKLSTLLTSVSGQGAEDILSLDPSDRLEGFKDLESWVDGSLDMYRPEFRPILFPIFCHFYLDLVQLGLQESATKFFKTFSPSLKAVHNPTLYHLGTLLLPAHVQTDLLAQRFRNEKYVLRMSRSGFSLLIGWLTEGVGGESVGAGDGFTGERGKRGRASVMQVVNNHLRFDVTTSNVTMVPTSTWEESTGLISSLIPNDDSGQSHQESKSFNAAQGPLKLGPAPLDEGLQQETERVLREEAMSDPMANATLSADLQYVRPTPAPGLVEPTAADLLPAPPTFKTVDVRREVERVRDTRKRIRLDPSLHQERDLLGFGPQANMARARSLPSIVAYTLHDTGDTASCLSFSQDSTLLATGFTESYIRLWNLKGEKLKGYRSDFQESAVKDSAGLRKLKERGGSTTRKLIGHSGPVYSVAFDPIGGTASAPRHLLSASADHTVRLWSLDTMTNVVAYRGHQDPVWDVQWSPMGIYFATASRDRTARLWSTDRIYALRMYAGHLSDVEAVRFHPNSLYLATASSDWTCRLWDTQKGSCVRVFVGHQGVVSTLAFSPDGKYLASAGDDLAINLWDLGSGKRIKKMTGHTSTIHSLAFSAESSLLVSGGADWTVRCWDVKSPGGKGSKNGLQNDGRVNGALPIGNENDIDNNETSDLVTTYPTKRTPIINVQFTARNLCMVGGPYIS</sequence>
<dbReference type="PANTHER" id="PTHR19879">
    <property type="entry name" value="TRANSCRIPTION INITIATION FACTOR TFIID"/>
    <property type="match status" value="1"/>
</dbReference>
<evidence type="ECO:0000256" key="5">
    <source>
        <dbReference type="ARBA" id="ARBA00023163"/>
    </source>
</evidence>
<evidence type="ECO:0000256" key="1">
    <source>
        <dbReference type="ARBA" id="ARBA00004123"/>
    </source>
</evidence>
<name>A0A164XLQ8_9AGAM</name>
<feature type="repeat" description="WD" evidence="7">
    <location>
        <begin position="603"/>
        <end position="644"/>
    </location>
</feature>
<dbReference type="CDD" id="cd08044">
    <property type="entry name" value="TAF5_NTD2"/>
    <property type="match status" value="1"/>
</dbReference>
<dbReference type="PROSITE" id="PS50294">
    <property type="entry name" value="WD_REPEATS_REGION"/>
    <property type="match status" value="5"/>
</dbReference>
<dbReference type="InterPro" id="IPR037264">
    <property type="entry name" value="TFIID_NTD2_sf"/>
</dbReference>
<feature type="compositionally biased region" description="Polar residues" evidence="8">
    <location>
        <begin position="300"/>
        <end position="321"/>
    </location>
</feature>
<feature type="compositionally biased region" description="Basic and acidic residues" evidence="8">
    <location>
        <begin position="51"/>
        <end position="61"/>
    </location>
</feature>
<dbReference type="GO" id="GO:0006367">
    <property type="term" value="P:transcription initiation at RNA polymerase II promoter"/>
    <property type="evidence" value="ECO:0007669"/>
    <property type="project" value="TreeGrafter"/>
</dbReference>
<feature type="compositionally biased region" description="Polar residues" evidence="8">
    <location>
        <begin position="39"/>
        <end position="50"/>
    </location>
</feature>
<keyword evidence="5" id="KW-0804">Transcription</keyword>
<reference evidence="10 11" key="1">
    <citation type="journal article" date="2016" name="Mol. Biol. Evol.">
        <title>Comparative Genomics of Early-Diverging Mushroom-Forming Fungi Provides Insights into the Origins of Lignocellulose Decay Capabilities.</title>
        <authorList>
            <person name="Nagy L.G."/>
            <person name="Riley R."/>
            <person name="Tritt A."/>
            <person name="Adam C."/>
            <person name="Daum C."/>
            <person name="Floudas D."/>
            <person name="Sun H."/>
            <person name="Yadav J.S."/>
            <person name="Pangilinan J."/>
            <person name="Larsson K.H."/>
            <person name="Matsuura K."/>
            <person name="Barry K."/>
            <person name="Labutti K."/>
            <person name="Kuo R."/>
            <person name="Ohm R.A."/>
            <person name="Bhattacharya S.S."/>
            <person name="Shirouzu T."/>
            <person name="Yoshinaga Y."/>
            <person name="Martin F.M."/>
            <person name="Grigoriev I.V."/>
            <person name="Hibbett D.S."/>
        </authorList>
    </citation>
    <scope>NUCLEOTIDE SEQUENCE [LARGE SCALE GENOMIC DNA]</scope>
    <source>
        <strain evidence="10 11">HHB9708</strain>
    </source>
</reference>
<dbReference type="Gene3D" id="2.130.10.10">
    <property type="entry name" value="YVTN repeat-like/Quinoprotein amine dehydrogenase"/>
    <property type="match status" value="2"/>
</dbReference>
<dbReference type="SUPFAM" id="SSF50978">
    <property type="entry name" value="WD40 repeat-like"/>
    <property type="match status" value="1"/>
</dbReference>
<dbReference type="OrthoDB" id="10266330at2759"/>
<feature type="repeat" description="WD" evidence="7">
    <location>
        <begin position="687"/>
        <end position="722"/>
    </location>
</feature>
<feature type="compositionally biased region" description="Pro residues" evidence="8">
    <location>
        <begin position="14"/>
        <end position="23"/>
    </location>
</feature>
<feature type="repeat" description="WD" evidence="7">
    <location>
        <begin position="561"/>
        <end position="602"/>
    </location>
</feature>
<proteinExistence type="predicted"/>
<dbReference type="InterPro" id="IPR019775">
    <property type="entry name" value="WD40_repeat_CS"/>
</dbReference>
<keyword evidence="2 7" id="KW-0853">WD repeat</keyword>
<protein>
    <submittedName>
        <fullName evidence="10">WD40 repeat-like protein</fullName>
    </submittedName>
</protein>
<evidence type="ECO:0000256" key="8">
    <source>
        <dbReference type="SAM" id="MobiDB-lite"/>
    </source>
</evidence>
<organism evidence="10 11">
    <name type="scientific">Sistotremastrum niveocremeum HHB9708</name>
    <dbReference type="NCBI Taxonomy" id="1314777"/>
    <lineage>
        <taxon>Eukaryota</taxon>
        <taxon>Fungi</taxon>
        <taxon>Dikarya</taxon>
        <taxon>Basidiomycota</taxon>
        <taxon>Agaricomycotina</taxon>
        <taxon>Agaricomycetes</taxon>
        <taxon>Sistotremastrales</taxon>
        <taxon>Sistotremastraceae</taxon>
        <taxon>Sertulicium</taxon>
        <taxon>Sertulicium niveocremeum</taxon>
    </lineage>
</organism>
<dbReference type="InterPro" id="IPR001680">
    <property type="entry name" value="WD40_rpt"/>
</dbReference>
<evidence type="ECO:0000313" key="10">
    <source>
        <dbReference type="EMBL" id="KZS96101.1"/>
    </source>
</evidence>
<dbReference type="Proteomes" id="UP000076722">
    <property type="component" value="Unassembled WGS sequence"/>
</dbReference>